<keyword evidence="1" id="KW-0812">Transmembrane</keyword>
<reference evidence="2 3" key="1">
    <citation type="journal article" date="2015" name="Int. J. Syst. Evol. Microbiol.">
        <title>Mariniphaga sediminis sp. nov., isolated from coastal sediment.</title>
        <authorList>
            <person name="Wang F.Q."/>
            <person name="Shen Q.Y."/>
            <person name="Chen G.J."/>
            <person name="Du Z.J."/>
        </authorList>
    </citation>
    <scope>NUCLEOTIDE SEQUENCE [LARGE SCALE GENOMIC DNA]</scope>
    <source>
        <strain evidence="2 3">SY21</strain>
    </source>
</reference>
<evidence type="ECO:0000313" key="3">
    <source>
        <dbReference type="Proteomes" id="UP000266441"/>
    </source>
</evidence>
<protein>
    <submittedName>
        <fullName evidence="2">Uncharacterized protein</fullName>
    </submittedName>
</protein>
<evidence type="ECO:0000256" key="1">
    <source>
        <dbReference type="SAM" id="Phobius"/>
    </source>
</evidence>
<sequence length="203" mass="23254">MSGLSLFKLIQPKNSATFASNSEKMKHALTTFFLLAFSERILAQNEIGPEGHKLVWILIVAVALAAMFLFGTFKISGFVKKPLFKKKKVTVELMKDRLYYPDTLELTITNTGNTDVDIDTPLLVFSSIWLKRKFKLKGTQNNWFYPLYLMKGQSHTLNIDLNRFYGFDKTLKRLPKVKVIVSEAKGKKLGSRQVLLRKTLFNL</sequence>
<dbReference type="AlphaFoldDB" id="A0A399D4I6"/>
<evidence type="ECO:0000313" key="2">
    <source>
        <dbReference type="EMBL" id="RIH65651.1"/>
    </source>
</evidence>
<gene>
    <name evidence="2" type="ORF">D1164_08300</name>
</gene>
<dbReference type="EMBL" id="QWET01000005">
    <property type="protein sequence ID" value="RIH65651.1"/>
    <property type="molecule type" value="Genomic_DNA"/>
</dbReference>
<feature type="transmembrane region" description="Helical" evidence="1">
    <location>
        <begin position="53"/>
        <end position="79"/>
    </location>
</feature>
<comment type="caution">
    <text evidence="2">The sequence shown here is derived from an EMBL/GenBank/DDBJ whole genome shotgun (WGS) entry which is preliminary data.</text>
</comment>
<name>A0A399D4I6_9BACT</name>
<organism evidence="2 3">
    <name type="scientific">Mariniphaga sediminis</name>
    <dbReference type="NCBI Taxonomy" id="1628158"/>
    <lineage>
        <taxon>Bacteria</taxon>
        <taxon>Pseudomonadati</taxon>
        <taxon>Bacteroidota</taxon>
        <taxon>Bacteroidia</taxon>
        <taxon>Marinilabiliales</taxon>
        <taxon>Prolixibacteraceae</taxon>
        <taxon>Mariniphaga</taxon>
    </lineage>
</organism>
<keyword evidence="1" id="KW-1133">Transmembrane helix</keyword>
<keyword evidence="3" id="KW-1185">Reference proteome</keyword>
<proteinExistence type="predicted"/>
<dbReference type="Proteomes" id="UP000266441">
    <property type="component" value="Unassembled WGS sequence"/>
</dbReference>
<keyword evidence="1" id="KW-0472">Membrane</keyword>
<accession>A0A399D4I6</accession>